<dbReference type="InterPro" id="IPR000070">
    <property type="entry name" value="Pectinesterase_cat"/>
</dbReference>
<dbReference type="InterPro" id="IPR033131">
    <property type="entry name" value="Pectinesterase_Asp_AS"/>
</dbReference>
<feature type="signal peptide" evidence="8">
    <location>
        <begin position="1"/>
        <end position="20"/>
    </location>
</feature>
<evidence type="ECO:0000256" key="3">
    <source>
        <dbReference type="ARBA" id="ARBA00013229"/>
    </source>
</evidence>
<evidence type="ECO:0000313" key="10">
    <source>
        <dbReference type="EMBL" id="KAF7279303.1"/>
    </source>
</evidence>
<dbReference type="Gene3D" id="2.160.20.10">
    <property type="entry name" value="Single-stranded right-handed beta-helix, Pectin lyase-like"/>
    <property type="match status" value="1"/>
</dbReference>
<dbReference type="PANTHER" id="PTHR31321:SF57">
    <property type="entry name" value="PECTINESTERASE 53-RELATED"/>
    <property type="match status" value="1"/>
</dbReference>
<dbReference type="Proteomes" id="UP000625711">
    <property type="component" value="Unassembled WGS sequence"/>
</dbReference>
<keyword evidence="5 8" id="KW-0063">Aspartyl esterase</keyword>
<dbReference type="EMBL" id="JAACXV010000370">
    <property type="protein sequence ID" value="KAF7279303.1"/>
    <property type="molecule type" value="Genomic_DNA"/>
</dbReference>
<dbReference type="GO" id="GO:0045490">
    <property type="term" value="P:pectin catabolic process"/>
    <property type="evidence" value="ECO:0007669"/>
    <property type="project" value="UniProtKB-UniRule"/>
</dbReference>
<sequence length="388" mass="42806">MYRTLLIISTIAALSKTSSAAISHQIYPGTVTRPILSEEESDRFVTKNYLTDWNPEEITIPVTPDYVVKTGESIQAAVNEAINAGGSTRKFIKIEVGIYRETVYVPGNVPITIYGGGYTPYEVEIVQNISANAPISDYVDIVNPNGKRYREGDPAWEMYKECSKRSDKIGTNCSAVFWVTNNAFQLTKVTVINRGIDEQAVAAKIDADQVQLVNSVFIGAQDTLYLGATSGRKRVYTYRCHIEGDVDFIFGEASAVFNMCTVKAVNARFRGTAIIFAPNTPPEESFGFLVLNSTITGDEDFLDTNKVSLARSWDTGVKTPDDYVPGHSPNGQLVIKYTQIDKIINVSGPYAPSATSSRPFSGNIALDRNLDDKKFNRLWEYNNYGDGA</sequence>
<dbReference type="PROSITE" id="PS00503">
    <property type="entry name" value="PECTINESTERASE_2"/>
    <property type="match status" value="1"/>
</dbReference>
<feature type="active site" evidence="7">
    <location>
        <position position="247"/>
    </location>
</feature>
<accession>A0A834IIW2</accession>
<organism evidence="10 11">
    <name type="scientific">Rhynchophorus ferrugineus</name>
    <name type="common">Red palm weevil</name>
    <name type="synonym">Curculio ferrugineus</name>
    <dbReference type="NCBI Taxonomy" id="354439"/>
    <lineage>
        <taxon>Eukaryota</taxon>
        <taxon>Metazoa</taxon>
        <taxon>Ecdysozoa</taxon>
        <taxon>Arthropoda</taxon>
        <taxon>Hexapoda</taxon>
        <taxon>Insecta</taxon>
        <taxon>Pterygota</taxon>
        <taxon>Neoptera</taxon>
        <taxon>Endopterygota</taxon>
        <taxon>Coleoptera</taxon>
        <taxon>Polyphaga</taxon>
        <taxon>Cucujiformia</taxon>
        <taxon>Curculionidae</taxon>
        <taxon>Dryophthorinae</taxon>
        <taxon>Rhynchophorus</taxon>
    </lineage>
</organism>
<keyword evidence="11" id="KW-1185">Reference proteome</keyword>
<feature type="chain" id="PRO_5033096870" description="Pectinesterase" evidence="8">
    <location>
        <begin position="21"/>
        <end position="388"/>
    </location>
</feature>
<keyword evidence="8" id="KW-0732">Signal</keyword>
<dbReference type="SUPFAM" id="SSF51126">
    <property type="entry name" value="Pectin lyase-like"/>
    <property type="match status" value="1"/>
</dbReference>
<dbReference type="EC" id="3.1.1.11" evidence="3 8"/>
<comment type="pathway">
    <text evidence="1 8">Glycan metabolism; pectin degradation; 2-dehydro-3-deoxy-D-gluconate from pectin: step 1/5.</text>
</comment>
<evidence type="ECO:0000256" key="8">
    <source>
        <dbReference type="RuleBase" id="RU000589"/>
    </source>
</evidence>
<evidence type="ECO:0000313" key="11">
    <source>
        <dbReference type="Proteomes" id="UP000625711"/>
    </source>
</evidence>
<evidence type="ECO:0000256" key="6">
    <source>
        <dbReference type="ARBA" id="ARBA00047928"/>
    </source>
</evidence>
<protein>
    <recommendedName>
        <fullName evidence="3 8">Pectinesterase</fullName>
        <ecNumber evidence="3 8">3.1.1.11</ecNumber>
    </recommendedName>
</protein>
<keyword evidence="4 8" id="KW-0378">Hydrolase</keyword>
<name>A0A834IIW2_RHYFE</name>
<dbReference type="InterPro" id="IPR011050">
    <property type="entry name" value="Pectin_lyase_fold/virulence"/>
</dbReference>
<evidence type="ECO:0000256" key="7">
    <source>
        <dbReference type="PROSITE-ProRule" id="PRU10040"/>
    </source>
</evidence>
<comment type="similarity">
    <text evidence="2">Belongs to the pectinesterase family.</text>
</comment>
<dbReference type="UniPathway" id="UPA00545">
    <property type="reaction ID" value="UER00823"/>
</dbReference>
<gene>
    <name evidence="10" type="ORF">GWI33_007436</name>
</gene>
<evidence type="ECO:0000256" key="4">
    <source>
        <dbReference type="ARBA" id="ARBA00022801"/>
    </source>
</evidence>
<evidence type="ECO:0000256" key="5">
    <source>
        <dbReference type="ARBA" id="ARBA00023085"/>
    </source>
</evidence>
<dbReference type="InterPro" id="IPR012334">
    <property type="entry name" value="Pectin_lyas_fold"/>
</dbReference>
<comment type="catalytic activity">
    <reaction evidence="6 8">
        <text>[(1-&gt;4)-alpha-D-galacturonosyl methyl ester](n) + n H2O = [(1-&gt;4)-alpha-D-galacturonosyl](n) + n methanol + n H(+)</text>
        <dbReference type="Rhea" id="RHEA:22380"/>
        <dbReference type="Rhea" id="RHEA-COMP:14570"/>
        <dbReference type="Rhea" id="RHEA-COMP:14573"/>
        <dbReference type="ChEBI" id="CHEBI:15377"/>
        <dbReference type="ChEBI" id="CHEBI:15378"/>
        <dbReference type="ChEBI" id="CHEBI:17790"/>
        <dbReference type="ChEBI" id="CHEBI:140522"/>
        <dbReference type="ChEBI" id="CHEBI:140523"/>
        <dbReference type="EC" id="3.1.1.11"/>
    </reaction>
</comment>
<dbReference type="GO" id="GO:0042545">
    <property type="term" value="P:cell wall modification"/>
    <property type="evidence" value="ECO:0007669"/>
    <property type="project" value="UniProtKB-UniRule"/>
</dbReference>
<proteinExistence type="inferred from homology"/>
<dbReference type="OrthoDB" id="2019149at2759"/>
<reference evidence="10" key="1">
    <citation type="submission" date="2020-08" db="EMBL/GenBank/DDBJ databases">
        <title>Genome sequencing and assembly of the red palm weevil Rhynchophorus ferrugineus.</title>
        <authorList>
            <person name="Dias G.B."/>
            <person name="Bergman C.M."/>
            <person name="Manee M."/>
        </authorList>
    </citation>
    <scope>NUCLEOTIDE SEQUENCE</scope>
    <source>
        <strain evidence="10">AA-2017</strain>
        <tissue evidence="10">Whole larva</tissue>
    </source>
</reference>
<evidence type="ECO:0000259" key="9">
    <source>
        <dbReference type="Pfam" id="PF01095"/>
    </source>
</evidence>
<dbReference type="PANTHER" id="PTHR31321">
    <property type="entry name" value="ACYL-COA THIOESTER HYDROLASE YBHC-RELATED"/>
    <property type="match status" value="1"/>
</dbReference>
<dbReference type="AlphaFoldDB" id="A0A834IIW2"/>
<dbReference type="GO" id="GO:0030599">
    <property type="term" value="F:pectinesterase activity"/>
    <property type="evidence" value="ECO:0007669"/>
    <property type="project" value="UniProtKB-UniRule"/>
</dbReference>
<dbReference type="Pfam" id="PF01095">
    <property type="entry name" value="Pectinesterase"/>
    <property type="match status" value="1"/>
</dbReference>
<comment type="caution">
    <text evidence="10">The sequence shown here is derived from an EMBL/GenBank/DDBJ whole genome shotgun (WGS) entry which is preliminary data.</text>
</comment>
<feature type="domain" description="Pectinesterase catalytic" evidence="9">
    <location>
        <begin position="167"/>
        <end position="314"/>
    </location>
</feature>
<evidence type="ECO:0000256" key="2">
    <source>
        <dbReference type="ARBA" id="ARBA00008891"/>
    </source>
</evidence>
<evidence type="ECO:0000256" key="1">
    <source>
        <dbReference type="ARBA" id="ARBA00005184"/>
    </source>
</evidence>